<dbReference type="InterPro" id="IPR002347">
    <property type="entry name" value="SDR_fam"/>
</dbReference>
<dbReference type="OrthoDB" id="2117591at2759"/>
<sequence>MAEVLRILKGKWISPPKAVEESYEGRTIIVTGANVGIGFEAVAKFRQLGASKIILAVRSVEKGEAAKTAIEARQQGQGQLEVWELDMGSYDSIVAFAKRAASLDRLDIALLNAGVHKAAFAKSKLGWEEDLQVNTVSTTLLGILLLPKLKASKQANGKTPILEIVNSGLHVRCQLDPKIVQGDNILEAYNAPENVPALHDQYSRSKLFLMYATNKLAELVSPEDVIITSVCPGMVQSELGRDYKFPGVGVAIWVAGALVMRTGEQGARVYISATTAGKESHGRFYQNDQIRPLSPSVAGEANKKTAEKVWGELVRILSKDVPGFADSLGQITKVAQAQKLKSGPGILQRLRGRTRKLSGTAYLENEALRRRMLTQSRDSEGPRNLTMSYSETREPGARRKKLTGYLKAANELRQTYQQQYASGWSSRETAYDYEDDTPGGFPDAAVPQAQPGTIQETPGDGRDVRDSAGAGDAEFWKQQWDNYEDDKAVVDVDVRGWIYSPHKGQMSRKQRLFIGLARQLVGIQAPPAGAVPTSSSASPNSSRDPSPGQMGHRGRAQAREAQRDEMLTAREAEEILRKGEQEAEAAAAGKYSEKPAPDDGIAPPYRTHSSDSLTPHHRISRTPSNTSLQGDEHITPLQKRASWAQPANMSPAELAEANARLMARLRHFLAIPMANTPISVFFYNEDVSKQRTVYTNPSGHFSICAALDFVPTHVRILASDKLSATEEIIITAANGVSVISDIDDTIKHSAISSGAREIFRNAFIRELGDLTIDGVKEWYNSMAALGVKFHYVSNSPWQLFPVIQKYFSMAGLPPGSFHLKQYSGMLQGIFEPVAERKKATLDKIARDFPDRSFILIGDSGEADLEVYTDFVLENPGRVIAVFIRDVTTPEGGGFFDPSVGAMGSDNTSQRGSESSSSRFASSSSGVEDDDPHVKAAIAASLRDMEAEERRRSKSLFPTMPEDHPELRPRLPPRKTQPAAATTAGDLIDLSEDPPESLPSLRRVESDTKAETDRASISSASSTKPAPPPPRKPVALRSSSGDSSSPSTPAKASPPPALPKPRGLSSTAQQASPLSKQVSPTTSKPPPPPGPKPPIQTQQSYAGMARDKLSSVYNNLPTMHAQPGPDAHTSQTVSTTNSAEAGQKKTAPPPPPPRRGITAYPVAAASYVGTKAASAWQNAPALPHPSTRPNLQAANANSFSTSSSQPYPQRTNTGSTFGANGNGNGVNQNGYGEQAGLDKRVVLWMQRWQRAEHVLKQHRVVLRSWRVGTDVVKEAEKLVKEAADRERRRGGR</sequence>
<gene>
    <name evidence="3" type="ORF">EJ04DRAFT_518143</name>
</gene>
<feature type="compositionally biased region" description="Polar residues" evidence="1">
    <location>
        <begin position="1127"/>
        <end position="1139"/>
    </location>
</feature>
<evidence type="ECO:0000313" key="4">
    <source>
        <dbReference type="Proteomes" id="UP000799444"/>
    </source>
</evidence>
<feature type="compositionally biased region" description="Pro residues" evidence="1">
    <location>
        <begin position="1082"/>
        <end position="1093"/>
    </location>
</feature>
<evidence type="ECO:0000259" key="2">
    <source>
        <dbReference type="Pfam" id="PF09949"/>
    </source>
</evidence>
<dbReference type="PANTHER" id="PTHR28208:SF3">
    <property type="entry name" value="PHOSPHATIDATE PHOSPHATASE APP1"/>
    <property type="match status" value="1"/>
</dbReference>
<dbReference type="Gene3D" id="6.10.140.100">
    <property type="match status" value="1"/>
</dbReference>
<feature type="domain" description="Phosphatidate phosphatase APP1 catalytic" evidence="2">
    <location>
        <begin position="736"/>
        <end position="885"/>
    </location>
</feature>
<dbReference type="GO" id="GO:0030479">
    <property type="term" value="C:actin cortical patch"/>
    <property type="evidence" value="ECO:0007669"/>
    <property type="project" value="TreeGrafter"/>
</dbReference>
<accession>A0A9P4RC93</accession>
<feature type="compositionally biased region" description="Low complexity" evidence="1">
    <location>
        <begin position="1192"/>
        <end position="1203"/>
    </location>
</feature>
<feature type="region of interest" description="Disordered" evidence="1">
    <location>
        <begin position="894"/>
        <end position="1157"/>
    </location>
</feature>
<feature type="compositionally biased region" description="Low complexity" evidence="1">
    <location>
        <begin position="1032"/>
        <end position="1050"/>
    </location>
</feature>
<organism evidence="3 4">
    <name type="scientific">Polyplosphaeria fusca</name>
    <dbReference type="NCBI Taxonomy" id="682080"/>
    <lineage>
        <taxon>Eukaryota</taxon>
        <taxon>Fungi</taxon>
        <taxon>Dikarya</taxon>
        <taxon>Ascomycota</taxon>
        <taxon>Pezizomycotina</taxon>
        <taxon>Dothideomycetes</taxon>
        <taxon>Pleosporomycetidae</taxon>
        <taxon>Pleosporales</taxon>
        <taxon>Tetraplosphaeriaceae</taxon>
        <taxon>Polyplosphaeria</taxon>
    </lineage>
</organism>
<dbReference type="InterPro" id="IPR036291">
    <property type="entry name" value="NAD(P)-bd_dom_sf"/>
</dbReference>
<dbReference type="GO" id="GO:0008195">
    <property type="term" value="F:phosphatidate phosphatase activity"/>
    <property type="evidence" value="ECO:0007669"/>
    <property type="project" value="InterPro"/>
</dbReference>
<dbReference type="PRINTS" id="PR00081">
    <property type="entry name" value="GDHRDH"/>
</dbReference>
<feature type="compositionally biased region" description="Polar residues" evidence="1">
    <location>
        <begin position="1204"/>
        <end position="1216"/>
    </location>
</feature>
<dbReference type="Gene3D" id="3.40.50.720">
    <property type="entry name" value="NAD(P)-binding Rossmann-like Domain"/>
    <property type="match status" value="1"/>
</dbReference>
<dbReference type="Pfam" id="PF09949">
    <property type="entry name" value="APP1_cat"/>
    <property type="match status" value="1"/>
</dbReference>
<feature type="region of interest" description="Disordered" evidence="1">
    <location>
        <begin position="1177"/>
        <end position="1230"/>
    </location>
</feature>
<name>A0A9P4RC93_9PLEO</name>
<protein>
    <recommendedName>
        <fullName evidence="2">Phosphatidate phosphatase APP1 catalytic domain-containing protein</fullName>
    </recommendedName>
</protein>
<feature type="region of interest" description="Disordered" evidence="1">
    <location>
        <begin position="579"/>
        <end position="631"/>
    </location>
</feature>
<dbReference type="InterPro" id="IPR052935">
    <property type="entry name" value="Mg2+_PAP"/>
</dbReference>
<proteinExistence type="predicted"/>
<keyword evidence="4" id="KW-1185">Reference proteome</keyword>
<comment type="caution">
    <text evidence="3">The sequence shown here is derived from an EMBL/GenBank/DDBJ whole genome shotgun (WGS) entry which is preliminary data.</text>
</comment>
<feature type="region of interest" description="Disordered" evidence="1">
    <location>
        <begin position="374"/>
        <end position="400"/>
    </location>
</feature>
<feature type="compositionally biased region" description="Low complexity" evidence="1">
    <location>
        <begin position="908"/>
        <end position="924"/>
    </location>
</feature>
<dbReference type="PANTHER" id="PTHR28208">
    <property type="entry name" value="PHOSPHATIDATE PHOSPHATASE APP1"/>
    <property type="match status" value="1"/>
</dbReference>
<feature type="compositionally biased region" description="Low complexity" evidence="1">
    <location>
        <begin position="1014"/>
        <end position="1023"/>
    </location>
</feature>
<dbReference type="SUPFAM" id="SSF51735">
    <property type="entry name" value="NAD(P)-binding Rossmann-fold domains"/>
    <property type="match status" value="1"/>
</dbReference>
<dbReference type="EMBL" id="ML996098">
    <property type="protein sequence ID" value="KAF2740936.1"/>
    <property type="molecule type" value="Genomic_DNA"/>
</dbReference>
<feature type="compositionally biased region" description="Low complexity" evidence="1">
    <location>
        <begin position="532"/>
        <end position="547"/>
    </location>
</feature>
<feature type="compositionally biased region" description="Basic and acidic residues" evidence="1">
    <location>
        <begin position="1001"/>
        <end position="1013"/>
    </location>
</feature>
<dbReference type="Pfam" id="PF00106">
    <property type="entry name" value="adh_short"/>
    <property type="match status" value="1"/>
</dbReference>
<dbReference type="InterPro" id="IPR019236">
    <property type="entry name" value="APP1_cat"/>
</dbReference>
<evidence type="ECO:0000256" key="1">
    <source>
        <dbReference type="SAM" id="MobiDB-lite"/>
    </source>
</evidence>
<feature type="region of interest" description="Disordered" evidence="1">
    <location>
        <begin position="431"/>
        <end position="469"/>
    </location>
</feature>
<dbReference type="Proteomes" id="UP000799444">
    <property type="component" value="Unassembled WGS sequence"/>
</dbReference>
<evidence type="ECO:0000313" key="3">
    <source>
        <dbReference type="EMBL" id="KAF2740936.1"/>
    </source>
</evidence>
<reference evidence="3" key="1">
    <citation type="journal article" date="2020" name="Stud. Mycol.">
        <title>101 Dothideomycetes genomes: a test case for predicting lifestyles and emergence of pathogens.</title>
        <authorList>
            <person name="Haridas S."/>
            <person name="Albert R."/>
            <person name="Binder M."/>
            <person name="Bloem J."/>
            <person name="Labutti K."/>
            <person name="Salamov A."/>
            <person name="Andreopoulos B."/>
            <person name="Baker S."/>
            <person name="Barry K."/>
            <person name="Bills G."/>
            <person name="Bluhm B."/>
            <person name="Cannon C."/>
            <person name="Castanera R."/>
            <person name="Culley D."/>
            <person name="Daum C."/>
            <person name="Ezra D."/>
            <person name="Gonzalez J."/>
            <person name="Henrissat B."/>
            <person name="Kuo A."/>
            <person name="Liang C."/>
            <person name="Lipzen A."/>
            <person name="Lutzoni F."/>
            <person name="Magnuson J."/>
            <person name="Mondo S."/>
            <person name="Nolan M."/>
            <person name="Ohm R."/>
            <person name="Pangilinan J."/>
            <person name="Park H.-J."/>
            <person name="Ramirez L."/>
            <person name="Alfaro M."/>
            <person name="Sun H."/>
            <person name="Tritt A."/>
            <person name="Yoshinaga Y."/>
            <person name="Zwiers L.-H."/>
            <person name="Turgeon B."/>
            <person name="Goodwin S."/>
            <person name="Spatafora J."/>
            <person name="Crous P."/>
            <person name="Grigoriev I."/>
        </authorList>
    </citation>
    <scope>NUCLEOTIDE SEQUENCE</scope>
    <source>
        <strain evidence="3">CBS 125425</strain>
    </source>
</reference>
<feature type="compositionally biased region" description="Polar residues" evidence="1">
    <location>
        <begin position="1063"/>
        <end position="1073"/>
    </location>
</feature>
<feature type="region of interest" description="Disordered" evidence="1">
    <location>
        <begin position="526"/>
        <end position="563"/>
    </location>
</feature>